<accession>A0A1G6S258</accession>
<dbReference type="STRING" id="187868.SAMN05192589_104297"/>
<protein>
    <submittedName>
        <fullName evidence="1">Inclusion body protein</fullName>
    </submittedName>
</protein>
<sequence length="145" mass="15049">MTTINVLVAINVGQALNGIAAGNANIGNYVYMVDSTGKSNSGQGGDELVTTVTVGDTLTWQVVSIDPSEQVIITGFTGAAIGTNAGNIVNPVQYPQYNPTGSVWGGYVTAPTSPQGSQSQYSLQLLLNGQSHGWFDPFIISNAPK</sequence>
<dbReference type="Proteomes" id="UP000198781">
    <property type="component" value="Unassembled WGS sequence"/>
</dbReference>
<dbReference type="EMBL" id="FMZC01000004">
    <property type="protein sequence ID" value="SDD10285.1"/>
    <property type="molecule type" value="Genomic_DNA"/>
</dbReference>
<dbReference type="Gene3D" id="2.60.40.3910">
    <property type="entry name" value="Inclusion body protein"/>
    <property type="match status" value="1"/>
</dbReference>
<organism evidence="1 2">
    <name type="scientific">Paracidovorax valerianellae</name>
    <dbReference type="NCBI Taxonomy" id="187868"/>
    <lineage>
        <taxon>Bacteria</taxon>
        <taxon>Pseudomonadati</taxon>
        <taxon>Pseudomonadota</taxon>
        <taxon>Betaproteobacteria</taxon>
        <taxon>Burkholderiales</taxon>
        <taxon>Comamonadaceae</taxon>
        <taxon>Paracidovorax</taxon>
    </lineage>
</organism>
<dbReference type="InterPro" id="IPR038712">
    <property type="entry name" value="PixA-like_sf"/>
</dbReference>
<reference evidence="1 2" key="1">
    <citation type="submission" date="2016-10" db="EMBL/GenBank/DDBJ databases">
        <authorList>
            <person name="de Groot N.N."/>
        </authorList>
    </citation>
    <scope>NUCLEOTIDE SEQUENCE [LARGE SCALE GENOMIC DNA]</scope>
    <source>
        <strain evidence="1 2">DSM 16619</strain>
    </source>
</reference>
<keyword evidence="2" id="KW-1185">Reference proteome</keyword>
<proteinExistence type="predicted"/>
<dbReference type="RefSeq" id="WP_092742642.1">
    <property type="nucleotide sequence ID" value="NZ_FMZC01000004.1"/>
</dbReference>
<dbReference type="AlphaFoldDB" id="A0A1G6S258"/>
<dbReference type="OrthoDB" id="8707082at2"/>
<name>A0A1G6S258_9BURK</name>
<evidence type="ECO:0000313" key="1">
    <source>
        <dbReference type="EMBL" id="SDD10285.1"/>
    </source>
</evidence>
<evidence type="ECO:0000313" key="2">
    <source>
        <dbReference type="Proteomes" id="UP000198781"/>
    </source>
</evidence>
<gene>
    <name evidence="1" type="ORF">SAMN05192589_104297</name>
</gene>